<feature type="transmembrane region" description="Helical" evidence="3">
    <location>
        <begin position="658"/>
        <end position="680"/>
    </location>
</feature>
<dbReference type="Proteomes" id="UP000663891">
    <property type="component" value="Unassembled WGS sequence"/>
</dbReference>
<gene>
    <name evidence="4" type="ORF">VCS650_LOCUS946</name>
</gene>
<feature type="transmembrane region" description="Helical" evidence="3">
    <location>
        <begin position="528"/>
        <end position="550"/>
    </location>
</feature>
<keyword evidence="3" id="KW-0472">Membrane</keyword>
<keyword evidence="1" id="KW-0175">Coiled coil</keyword>
<reference evidence="4" key="1">
    <citation type="submission" date="2021-02" db="EMBL/GenBank/DDBJ databases">
        <authorList>
            <person name="Nowell W R."/>
        </authorList>
    </citation>
    <scope>NUCLEOTIDE SEQUENCE</scope>
</reference>
<evidence type="ECO:0000256" key="1">
    <source>
        <dbReference type="SAM" id="Coils"/>
    </source>
</evidence>
<feature type="compositionally biased region" description="Polar residues" evidence="2">
    <location>
        <begin position="710"/>
        <end position="723"/>
    </location>
</feature>
<dbReference type="AlphaFoldDB" id="A0A813NZ79"/>
<evidence type="ECO:0000256" key="2">
    <source>
        <dbReference type="SAM" id="MobiDB-lite"/>
    </source>
</evidence>
<feature type="transmembrane region" description="Helical" evidence="3">
    <location>
        <begin position="495"/>
        <end position="516"/>
    </location>
</feature>
<keyword evidence="3" id="KW-0812">Transmembrane</keyword>
<accession>A0A813NZ79</accession>
<feature type="region of interest" description="Disordered" evidence="2">
    <location>
        <begin position="704"/>
        <end position="735"/>
    </location>
</feature>
<dbReference type="Gene3D" id="3.90.228.10">
    <property type="match status" value="1"/>
</dbReference>
<organism evidence="4 5">
    <name type="scientific">Adineta steineri</name>
    <dbReference type="NCBI Taxonomy" id="433720"/>
    <lineage>
        <taxon>Eukaryota</taxon>
        <taxon>Metazoa</taxon>
        <taxon>Spiralia</taxon>
        <taxon>Gnathifera</taxon>
        <taxon>Rotifera</taxon>
        <taxon>Eurotatoria</taxon>
        <taxon>Bdelloidea</taxon>
        <taxon>Adinetida</taxon>
        <taxon>Adinetidae</taxon>
        <taxon>Adineta</taxon>
    </lineage>
</organism>
<sequence>MDSTIEPSQSPLVVFGPDHIDTSRAEILVQRLNEKIKEKRFKLKKIIGINEEKKKRNEMMKNEKIQLTAKLANIEQENSVREQQLLSEQARIKELQFNIQMIDDHNISIKRDSTNEEQKYEQEKSILIQKFERTKQQWIEIFKPQYEQSKVYQYLKQGDTAYNVLAERKETLLNTKKLAYKNYFTRRQEFCDNKKFQLSIQSIAKYFILRRDQFNKIKQMKEKLIELENKEKQLIESKNDKMKAWENIYTQPMKRDLMDFCLQTNIDQALTLSFNQIQQDICIKSQFIDTYIPCEYCNTQVNIRDLECHTKKCIDANQQRIEKTAESITKRSSKEHIPCEFCKKLYRQKKLDIHQKKCQLKHKPSIVQPVDKHQKLTIVSQNQIPGDNFLLSDCWKSPLTKNVTRYSLNIDTEEYRFVADNFYKTLSSYQIIKIERIQNRRWYRQYEAHKDDFIERYGNSTEQWLFHGCRQSDSAEAIILDCFNRSHAINCVTRVYLAFIYIYGFVLLTVMILKIHGYRRRNIFLIQYVPYLLFGLVLVTILVDSCWFAVTMINMNAGFLTKETFLLERLRFKGDAFKELKYREESFHLVTTGRVSPRVFILTAFVNQRHRDSHCCGWNSHLHYSASHKTDLPDTCCHKYETHYGCGLLMKYWYRRGFWKNIFMGLFGIFIGVYMLFLMIKKRILYSHSMGSLRSMNRNGVKHQMKTGLPRSSYNSMRDSPSYGTGAGYESDNNSSSVVYQPRAAYNPKI</sequence>
<evidence type="ECO:0000313" key="4">
    <source>
        <dbReference type="EMBL" id="CAF0745880.1"/>
    </source>
</evidence>
<comment type="caution">
    <text evidence="4">The sequence shown here is derived from an EMBL/GenBank/DDBJ whole genome shotgun (WGS) entry which is preliminary data.</text>
</comment>
<evidence type="ECO:0000256" key="3">
    <source>
        <dbReference type="SAM" id="Phobius"/>
    </source>
</evidence>
<dbReference type="OrthoDB" id="6133115at2759"/>
<dbReference type="EMBL" id="CAJNON010000004">
    <property type="protein sequence ID" value="CAF0745880.1"/>
    <property type="molecule type" value="Genomic_DNA"/>
</dbReference>
<feature type="coiled-coil region" evidence="1">
    <location>
        <begin position="50"/>
        <end position="77"/>
    </location>
</feature>
<proteinExistence type="predicted"/>
<feature type="coiled-coil region" evidence="1">
    <location>
        <begin position="210"/>
        <end position="240"/>
    </location>
</feature>
<name>A0A813NZ79_9BILA</name>
<keyword evidence="3" id="KW-1133">Transmembrane helix</keyword>
<evidence type="ECO:0008006" key="6">
    <source>
        <dbReference type="Google" id="ProtNLM"/>
    </source>
</evidence>
<evidence type="ECO:0000313" key="5">
    <source>
        <dbReference type="Proteomes" id="UP000663891"/>
    </source>
</evidence>
<dbReference type="SUPFAM" id="SSF56399">
    <property type="entry name" value="ADP-ribosylation"/>
    <property type="match status" value="1"/>
</dbReference>
<protein>
    <recommendedName>
        <fullName evidence="6">Poly [ADP-ribose] polymerase</fullName>
    </recommendedName>
</protein>